<dbReference type="AlphaFoldDB" id="A0A671VV22"/>
<dbReference type="InterPro" id="IPR058030">
    <property type="entry name" value="TRIM8/14/16/25/29/45/65_CC"/>
</dbReference>
<dbReference type="InterPro" id="IPR013320">
    <property type="entry name" value="ConA-like_dom_sf"/>
</dbReference>
<keyword evidence="3 6" id="KW-0863">Zinc-finger</keyword>
<dbReference type="SMART" id="SM00184">
    <property type="entry name" value="RING"/>
    <property type="match status" value="1"/>
</dbReference>
<dbReference type="GeneTree" id="ENSGT01040000240385"/>
<dbReference type="OMA" id="WINREFA"/>
<keyword evidence="4" id="KW-0862">Zinc</keyword>
<dbReference type="CDD" id="cd19802">
    <property type="entry name" value="Bbox1_TRIM8-like"/>
    <property type="match status" value="1"/>
</dbReference>
<reference evidence="11" key="3">
    <citation type="submission" date="2025-09" db="UniProtKB">
        <authorList>
            <consortium name="Ensembl"/>
        </authorList>
    </citation>
    <scope>IDENTIFICATION</scope>
</reference>
<organism evidence="11 12">
    <name type="scientific">Sparus aurata</name>
    <name type="common">Gilthead sea bream</name>
    <dbReference type="NCBI Taxonomy" id="8175"/>
    <lineage>
        <taxon>Eukaryota</taxon>
        <taxon>Metazoa</taxon>
        <taxon>Chordata</taxon>
        <taxon>Craniata</taxon>
        <taxon>Vertebrata</taxon>
        <taxon>Euteleostomi</taxon>
        <taxon>Actinopterygii</taxon>
        <taxon>Neopterygii</taxon>
        <taxon>Teleostei</taxon>
        <taxon>Neoteleostei</taxon>
        <taxon>Acanthomorphata</taxon>
        <taxon>Eupercaria</taxon>
        <taxon>Spariformes</taxon>
        <taxon>Sparidae</taxon>
        <taxon>Sparus</taxon>
    </lineage>
</organism>
<feature type="coiled-coil region" evidence="7">
    <location>
        <begin position="283"/>
        <end position="332"/>
    </location>
</feature>
<dbReference type="GO" id="GO:0005737">
    <property type="term" value="C:cytoplasm"/>
    <property type="evidence" value="ECO:0007669"/>
    <property type="project" value="UniProtKB-ARBA"/>
</dbReference>
<dbReference type="CDD" id="cd19769">
    <property type="entry name" value="Bbox2_TRIM16-like"/>
    <property type="match status" value="1"/>
</dbReference>
<feature type="domain" description="B box-type" evidence="9">
    <location>
        <begin position="185"/>
        <end position="225"/>
    </location>
</feature>
<accession>A0A671VV22</accession>
<dbReference type="Gene3D" id="3.30.40.10">
    <property type="entry name" value="Zinc/RING finger domain, C3HC4 (zinc finger)"/>
    <property type="match status" value="1"/>
</dbReference>
<dbReference type="Ensembl" id="ENSSAUT00010031958.1">
    <property type="protein sequence ID" value="ENSSAUP00010030320.1"/>
    <property type="gene ID" value="ENSSAUG00010012998.1"/>
</dbReference>
<dbReference type="Gene3D" id="3.30.160.60">
    <property type="entry name" value="Classic Zinc Finger"/>
    <property type="match status" value="1"/>
</dbReference>
<dbReference type="InterPro" id="IPR001870">
    <property type="entry name" value="B30.2/SPRY"/>
</dbReference>
<dbReference type="Gene3D" id="2.60.120.920">
    <property type="match status" value="1"/>
</dbReference>
<dbReference type="Gene3D" id="4.10.830.40">
    <property type="match status" value="1"/>
</dbReference>
<name>A0A671VV22_SPAAU</name>
<dbReference type="GO" id="GO:0008270">
    <property type="term" value="F:zinc ion binding"/>
    <property type="evidence" value="ECO:0007669"/>
    <property type="project" value="UniProtKB-KW"/>
</dbReference>
<dbReference type="CDD" id="cd13733">
    <property type="entry name" value="SPRY_PRY_C-I_1"/>
    <property type="match status" value="1"/>
</dbReference>
<dbReference type="PROSITE" id="PS50119">
    <property type="entry name" value="ZF_BBOX"/>
    <property type="match status" value="1"/>
</dbReference>
<dbReference type="InterPro" id="IPR013083">
    <property type="entry name" value="Znf_RING/FYVE/PHD"/>
</dbReference>
<dbReference type="SMART" id="SM00449">
    <property type="entry name" value="SPRY"/>
    <property type="match status" value="1"/>
</dbReference>
<dbReference type="Proteomes" id="UP000472265">
    <property type="component" value="Chromosome 10"/>
</dbReference>
<dbReference type="GO" id="GO:0045087">
    <property type="term" value="P:innate immune response"/>
    <property type="evidence" value="ECO:0007669"/>
    <property type="project" value="UniProtKB-KW"/>
</dbReference>
<evidence type="ECO:0000256" key="4">
    <source>
        <dbReference type="ARBA" id="ARBA00022833"/>
    </source>
</evidence>
<keyword evidence="2" id="KW-0479">Metal-binding</keyword>
<feature type="domain" description="B30.2/SPRY" evidence="10">
    <location>
        <begin position="384"/>
        <end position="581"/>
    </location>
</feature>
<keyword evidence="7" id="KW-0175">Coiled coil</keyword>
<evidence type="ECO:0000259" key="8">
    <source>
        <dbReference type="PROSITE" id="PS50089"/>
    </source>
</evidence>
<keyword evidence="12" id="KW-1185">Reference proteome</keyword>
<dbReference type="Pfam" id="PF13445">
    <property type="entry name" value="zf-RING_UBOX"/>
    <property type="match status" value="1"/>
</dbReference>
<dbReference type="Pfam" id="PF00643">
    <property type="entry name" value="zf-B_box"/>
    <property type="match status" value="1"/>
</dbReference>
<dbReference type="PANTHER" id="PTHR25465">
    <property type="entry name" value="B-BOX DOMAIN CONTAINING"/>
    <property type="match status" value="1"/>
</dbReference>
<gene>
    <name evidence="11" type="primary">LOC115589546</name>
</gene>
<evidence type="ECO:0000256" key="3">
    <source>
        <dbReference type="ARBA" id="ARBA00022771"/>
    </source>
</evidence>
<protein>
    <submittedName>
        <fullName evidence="11">Uncharacterized protein</fullName>
    </submittedName>
</protein>
<keyword evidence="1" id="KW-0399">Innate immunity</keyword>
<dbReference type="SMART" id="SM00589">
    <property type="entry name" value="PRY"/>
    <property type="match status" value="1"/>
</dbReference>
<dbReference type="InParanoid" id="A0A671VV22"/>
<evidence type="ECO:0000313" key="12">
    <source>
        <dbReference type="Proteomes" id="UP000472265"/>
    </source>
</evidence>
<evidence type="ECO:0000256" key="1">
    <source>
        <dbReference type="ARBA" id="ARBA00022588"/>
    </source>
</evidence>
<dbReference type="Pfam" id="PF13765">
    <property type="entry name" value="PRY"/>
    <property type="match status" value="1"/>
</dbReference>
<feature type="domain" description="RING-type" evidence="8">
    <location>
        <begin position="22"/>
        <end position="62"/>
    </location>
</feature>
<dbReference type="PROSITE" id="PS50089">
    <property type="entry name" value="ZF_RING_2"/>
    <property type="match status" value="1"/>
</dbReference>
<dbReference type="InterPro" id="IPR000315">
    <property type="entry name" value="Znf_B-box"/>
</dbReference>
<reference evidence="11" key="1">
    <citation type="submission" date="2021-04" db="EMBL/GenBank/DDBJ databases">
        <authorList>
            <consortium name="Wellcome Sanger Institute Data Sharing"/>
        </authorList>
    </citation>
    <scope>NUCLEOTIDE SEQUENCE [LARGE SCALE GENOMIC DNA]</scope>
</reference>
<dbReference type="SUPFAM" id="SSF57845">
    <property type="entry name" value="B-box zinc-binding domain"/>
    <property type="match status" value="1"/>
</dbReference>
<dbReference type="SUPFAM" id="SSF57850">
    <property type="entry name" value="RING/U-box"/>
    <property type="match status" value="1"/>
</dbReference>
<evidence type="ECO:0000259" key="10">
    <source>
        <dbReference type="PROSITE" id="PS50188"/>
    </source>
</evidence>
<evidence type="ECO:0000256" key="2">
    <source>
        <dbReference type="ARBA" id="ARBA00022723"/>
    </source>
</evidence>
<dbReference type="SMART" id="SM00336">
    <property type="entry name" value="BBOX"/>
    <property type="match status" value="1"/>
</dbReference>
<dbReference type="InterPro" id="IPR003877">
    <property type="entry name" value="SPRY_dom"/>
</dbReference>
<evidence type="ECO:0000313" key="11">
    <source>
        <dbReference type="Ensembl" id="ENSSAUP00010030320.1"/>
    </source>
</evidence>
<dbReference type="SUPFAM" id="SSF49899">
    <property type="entry name" value="Concanavalin A-like lectins/glucanases"/>
    <property type="match status" value="1"/>
</dbReference>
<evidence type="ECO:0000259" key="9">
    <source>
        <dbReference type="PROSITE" id="PS50119"/>
    </source>
</evidence>
<dbReference type="InterPro" id="IPR003879">
    <property type="entry name" value="Butyrophylin_SPRY"/>
</dbReference>
<reference evidence="11" key="2">
    <citation type="submission" date="2025-08" db="UniProtKB">
        <authorList>
            <consortium name="Ensembl"/>
        </authorList>
    </citation>
    <scope>IDENTIFICATION</scope>
</reference>
<keyword evidence="5" id="KW-0391">Immunity</keyword>
<proteinExistence type="predicted"/>
<evidence type="ECO:0000256" key="5">
    <source>
        <dbReference type="ARBA" id="ARBA00022859"/>
    </source>
</evidence>
<dbReference type="InterPro" id="IPR001841">
    <property type="entry name" value="Znf_RING"/>
</dbReference>
<dbReference type="InterPro" id="IPR051051">
    <property type="entry name" value="E3_ubiq-ligase_TRIM/RNF"/>
</dbReference>
<dbReference type="PRINTS" id="PR01407">
    <property type="entry name" value="BUTYPHLNCDUF"/>
</dbReference>
<dbReference type="Pfam" id="PF25600">
    <property type="entry name" value="TRIM_CC"/>
    <property type="match status" value="1"/>
</dbReference>
<dbReference type="PROSITE" id="PS50188">
    <property type="entry name" value="B302_SPRY"/>
    <property type="match status" value="1"/>
</dbReference>
<dbReference type="InterPro" id="IPR027370">
    <property type="entry name" value="Znf-RING_euk"/>
</dbReference>
<dbReference type="FunFam" id="2.60.120.920:FF:000004">
    <property type="entry name" value="Butyrophilin subfamily 1 member A1"/>
    <property type="match status" value="1"/>
</dbReference>
<sequence length="597" mass="67950">MTGVFFSVRDMAITPFEVQFRCCICLDTYVDPVSIPCGHNFCLDCIEGYWDTKDKPECPLCKETFRERPELRINRGFEEMVRLLERFVYNLFFFPVFSHHIKESDASEFILYLTQIERPQPDLPQTEEQLSEGEEVPCDICQGDKSTSVKSCLVCQTSYCELHLTAHRRDPALQRHRLTEPATFPSNHLCRKHNKPLTMFCKKDQMPVCVKCTERDHKRHESVPMEKESKRIKANLMGTQADIQQMIHARLRKMKQIKKSVYLSKAVTEREIQGSAQVCATLINAIERQQGELVAELRETQDEAERRAEELLNQLEREINELQTRSSELQHLELTLNPLHLLQSFPSLSKLPSTREWSEVAVHSDNCMGTVRRGVLKLADVCQELADKLSAEEADKMNQYAVDVTLDPETASGWLVLSPDRKKVSITSQKKKAALPDNPQRFDSCVCVLGKQSFTSGRCYWEVQVGDKTDWDLGVARESINRKGAITVRPDSGYWAICRRKGGSLSACTSPSIALRLQETPQRVGVFLDYEKGSVSFYDAVAKTHIYTYSGCAFTEALYPYFNPCVPDNGKNTAPLMIYPVEGGVREGQDITIESDV</sequence>
<dbReference type="Pfam" id="PF00622">
    <property type="entry name" value="SPRY"/>
    <property type="match status" value="1"/>
</dbReference>
<dbReference type="InterPro" id="IPR043136">
    <property type="entry name" value="B30.2/SPRY_sf"/>
</dbReference>
<evidence type="ECO:0000256" key="7">
    <source>
        <dbReference type="SAM" id="Coils"/>
    </source>
</evidence>
<dbReference type="InterPro" id="IPR017907">
    <property type="entry name" value="Znf_RING_CS"/>
</dbReference>
<dbReference type="InterPro" id="IPR006574">
    <property type="entry name" value="PRY"/>
</dbReference>
<dbReference type="PANTHER" id="PTHR25465:SF32">
    <property type="entry name" value="BLOODTHIRSTY-RELATED GENE FAMILY, MEMBER 16 ISOFORM X1-RELATED"/>
    <property type="match status" value="1"/>
</dbReference>
<dbReference type="PROSITE" id="PS00518">
    <property type="entry name" value="ZF_RING_1"/>
    <property type="match status" value="1"/>
</dbReference>
<evidence type="ECO:0000256" key="6">
    <source>
        <dbReference type="PROSITE-ProRule" id="PRU00024"/>
    </source>
</evidence>